<name>A0A1H7Z5K5_9BACT</name>
<dbReference type="EMBL" id="FOBS01000020">
    <property type="protein sequence ID" value="SEM52759.1"/>
    <property type="molecule type" value="Genomic_DNA"/>
</dbReference>
<gene>
    <name evidence="1" type="ORF">SAMN04489760_1209</name>
</gene>
<dbReference type="STRING" id="43775.SAMN04489760_1209"/>
<dbReference type="Pfam" id="PF02596">
    <property type="entry name" value="DUF169"/>
    <property type="match status" value="1"/>
</dbReference>
<dbReference type="AlphaFoldDB" id="A0A1H7Z5K5"/>
<accession>A0A1H7Z5K5</accession>
<dbReference type="RefSeq" id="WP_093884044.1">
    <property type="nucleotide sequence ID" value="NZ_FOBS01000020.1"/>
</dbReference>
<dbReference type="OrthoDB" id="9779322at2"/>
<proteinExistence type="predicted"/>
<dbReference type="Proteomes" id="UP000198744">
    <property type="component" value="Unassembled WGS sequence"/>
</dbReference>
<dbReference type="InterPro" id="IPR003748">
    <property type="entry name" value="DUF169"/>
</dbReference>
<sequence length="251" mass="28444">MDIEVKERFLKRWSRYFPGAELPIGFYYADSAEPKLLAKPPKGHRCLMADLVKVRKGKTQCFDSGNIGCFGGKRYLGFESELSPDFGYFLSYGIPGKLEGERYKKSPELVAEHLKHQQTFQAPGPCILFKRFDEMEVEDNPLVIIFFASPDVLSGLFTLANFEEPQPNGVISPFGAGCATIVDYPYRELQSSNPRAVLGMFDVSARLCVPSRVLTFSVPWPKFLTMVNNMEESFLITKSWDKVKKRIKKEG</sequence>
<reference evidence="1 2" key="1">
    <citation type="submission" date="2016-10" db="EMBL/GenBank/DDBJ databases">
        <authorList>
            <person name="de Groot N.N."/>
        </authorList>
    </citation>
    <scope>NUCLEOTIDE SEQUENCE [LARGE SCALE GENOMIC DNA]</scope>
    <source>
        <strain evidence="1 2">DSM 8423</strain>
    </source>
</reference>
<evidence type="ECO:0000313" key="1">
    <source>
        <dbReference type="EMBL" id="SEM52759.1"/>
    </source>
</evidence>
<protein>
    <submittedName>
        <fullName evidence="1">Uncharacterized ArCR, COG2043</fullName>
    </submittedName>
</protein>
<evidence type="ECO:0000313" key="2">
    <source>
        <dbReference type="Proteomes" id="UP000198744"/>
    </source>
</evidence>
<organism evidence="1 2">
    <name type="scientific">Syntrophus gentianae</name>
    <dbReference type="NCBI Taxonomy" id="43775"/>
    <lineage>
        <taxon>Bacteria</taxon>
        <taxon>Pseudomonadati</taxon>
        <taxon>Thermodesulfobacteriota</taxon>
        <taxon>Syntrophia</taxon>
        <taxon>Syntrophales</taxon>
        <taxon>Syntrophaceae</taxon>
        <taxon>Syntrophus</taxon>
    </lineage>
</organism>
<keyword evidence="2" id="KW-1185">Reference proteome</keyword>